<dbReference type="EMBL" id="JAGQHS010000198">
    <property type="protein sequence ID" value="MCA9758673.1"/>
    <property type="molecule type" value="Genomic_DNA"/>
</dbReference>
<comment type="caution">
    <text evidence="1">The sequence shown here is derived from an EMBL/GenBank/DDBJ whole genome shotgun (WGS) entry which is preliminary data.</text>
</comment>
<sequence length="108" mass="12219">MRWHLLVATWMGGAGIGCAADHAQMDAFVRRYVSSAIEDTELYTTVTAEVGGYPKERRRNLSPDFEVDLFEYHFNGVYEYSVVFSDGVRGSVWIYTANDTTVTLSIHE</sequence>
<evidence type="ECO:0000313" key="1">
    <source>
        <dbReference type="EMBL" id="MCA9758673.1"/>
    </source>
</evidence>
<dbReference type="AlphaFoldDB" id="A0A956NJ03"/>
<dbReference type="Proteomes" id="UP000739538">
    <property type="component" value="Unassembled WGS sequence"/>
</dbReference>
<name>A0A956NJ03_UNCEI</name>
<protein>
    <submittedName>
        <fullName evidence="1">Uncharacterized protein</fullName>
    </submittedName>
</protein>
<accession>A0A956NJ03</accession>
<dbReference type="PROSITE" id="PS51257">
    <property type="entry name" value="PROKAR_LIPOPROTEIN"/>
    <property type="match status" value="1"/>
</dbReference>
<organism evidence="1 2">
    <name type="scientific">Eiseniibacteriota bacterium</name>
    <dbReference type="NCBI Taxonomy" id="2212470"/>
    <lineage>
        <taxon>Bacteria</taxon>
        <taxon>Candidatus Eiseniibacteriota</taxon>
    </lineage>
</organism>
<gene>
    <name evidence="1" type="ORF">KDA27_22965</name>
</gene>
<reference evidence="1" key="1">
    <citation type="submission" date="2020-04" db="EMBL/GenBank/DDBJ databases">
        <authorList>
            <person name="Zhang T."/>
        </authorList>
    </citation>
    <scope>NUCLEOTIDE SEQUENCE</scope>
    <source>
        <strain evidence="1">HKST-UBA02</strain>
    </source>
</reference>
<proteinExistence type="predicted"/>
<evidence type="ECO:0000313" key="2">
    <source>
        <dbReference type="Proteomes" id="UP000739538"/>
    </source>
</evidence>
<reference evidence="1" key="2">
    <citation type="journal article" date="2021" name="Microbiome">
        <title>Successional dynamics and alternative stable states in a saline activated sludge microbial community over 9 years.</title>
        <authorList>
            <person name="Wang Y."/>
            <person name="Ye J."/>
            <person name="Ju F."/>
            <person name="Liu L."/>
            <person name="Boyd J.A."/>
            <person name="Deng Y."/>
            <person name="Parks D.H."/>
            <person name="Jiang X."/>
            <person name="Yin X."/>
            <person name="Woodcroft B.J."/>
            <person name="Tyson G.W."/>
            <person name="Hugenholtz P."/>
            <person name="Polz M.F."/>
            <person name="Zhang T."/>
        </authorList>
    </citation>
    <scope>NUCLEOTIDE SEQUENCE</scope>
    <source>
        <strain evidence="1">HKST-UBA02</strain>
    </source>
</reference>